<dbReference type="SUPFAM" id="SSF52777">
    <property type="entry name" value="CoA-dependent acyltransferases"/>
    <property type="match status" value="2"/>
</dbReference>
<comment type="caution">
    <text evidence="2">The sequence shown here is derived from an EMBL/GenBank/DDBJ whole genome shotgun (WGS) entry which is preliminary data.</text>
</comment>
<dbReference type="InterPro" id="IPR001242">
    <property type="entry name" value="Condensation_dom"/>
</dbReference>
<evidence type="ECO:0000259" key="1">
    <source>
        <dbReference type="Pfam" id="PF00668"/>
    </source>
</evidence>
<evidence type="ECO:0000313" key="3">
    <source>
        <dbReference type="Proteomes" id="UP001604267"/>
    </source>
</evidence>
<dbReference type="InterPro" id="IPR023213">
    <property type="entry name" value="CAT-like_dom_sf"/>
</dbReference>
<dbReference type="EMBL" id="JBICYV010000008">
    <property type="protein sequence ID" value="MFG3012236.1"/>
    <property type="molecule type" value="Genomic_DNA"/>
</dbReference>
<evidence type="ECO:0000313" key="2">
    <source>
        <dbReference type="EMBL" id="MFG3012236.1"/>
    </source>
</evidence>
<dbReference type="Gene3D" id="3.30.559.30">
    <property type="entry name" value="Nonribosomal peptide synthetase, condensation domain"/>
    <property type="match status" value="1"/>
</dbReference>
<keyword evidence="3" id="KW-1185">Reference proteome</keyword>
<proteinExistence type="predicted"/>
<dbReference type="Gene3D" id="3.30.559.10">
    <property type="entry name" value="Chloramphenicol acetyltransferase-like domain"/>
    <property type="match status" value="1"/>
</dbReference>
<reference evidence="2 3" key="1">
    <citation type="submission" date="2024-10" db="EMBL/GenBank/DDBJ databases">
        <title>The Natural Products Discovery Center: Release of the First 8490 Sequenced Strains for Exploring Actinobacteria Biosynthetic Diversity.</title>
        <authorList>
            <person name="Kalkreuter E."/>
            <person name="Kautsar S.A."/>
            <person name="Yang D."/>
            <person name="Bader C.D."/>
            <person name="Teijaro C.N."/>
            <person name="Fluegel L."/>
            <person name="Davis C.M."/>
            <person name="Simpson J.R."/>
            <person name="Lauterbach L."/>
            <person name="Steele A.D."/>
            <person name="Gui C."/>
            <person name="Meng S."/>
            <person name="Li G."/>
            <person name="Viehrig K."/>
            <person name="Ye F."/>
            <person name="Su P."/>
            <person name="Kiefer A.F."/>
            <person name="Nichols A."/>
            <person name="Cepeda A.J."/>
            <person name="Yan W."/>
            <person name="Fan B."/>
            <person name="Jiang Y."/>
            <person name="Adhikari A."/>
            <person name="Zheng C.-J."/>
            <person name="Schuster L."/>
            <person name="Cowan T.M."/>
            <person name="Smanski M.J."/>
            <person name="Chevrette M.G."/>
            <person name="De Carvalho L.P.S."/>
            <person name="Shen B."/>
        </authorList>
    </citation>
    <scope>NUCLEOTIDE SEQUENCE [LARGE SCALE GENOMIC DNA]</scope>
    <source>
        <strain evidence="2 3">NPDC048320</strain>
    </source>
</reference>
<gene>
    <name evidence="2" type="ORF">ACGFZB_17605</name>
</gene>
<dbReference type="RefSeq" id="WP_392818248.1">
    <property type="nucleotide sequence ID" value="NZ_JBICYV010000008.1"/>
</dbReference>
<dbReference type="Pfam" id="PF00668">
    <property type="entry name" value="Condensation"/>
    <property type="match status" value="1"/>
</dbReference>
<organism evidence="2 3">
    <name type="scientific">Streptomyces cinerochromogenes</name>
    <dbReference type="NCBI Taxonomy" id="66422"/>
    <lineage>
        <taxon>Bacteria</taxon>
        <taxon>Bacillati</taxon>
        <taxon>Actinomycetota</taxon>
        <taxon>Actinomycetes</taxon>
        <taxon>Kitasatosporales</taxon>
        <taxon>Streptomycetaceae</taxon>
        <taxon>Streptomyces</taxon>
    </lineage>
</organism>
<feature type="domain" description="Condensation" evidence="1">
    <location>
        <begin position="36"/>
        <end position="305"/>
    </location>
</feature>
<sequence>MRSTSHLYHLTAAQSAHLRNFPPDPGGRTAIWREQKITGVLDTGRLLRAVEAVVARHQSLRLALHQEGSLWRQRLRRVPPITLLITAKNIKSTAPDQFFCFVDKFLSAEMSKQWDLTEGFPFRFFLLRYSSTLHVWIMGFSHLFIDANSADVIQRELWNFYRGGEGYADLKSDDYAARFLVPAKHGKLGTSDDGSAERLWAGQFSGIPSFARAWKDENWRRSKGETKPYYITSRISGDSLSRLRRNARHAQVSEFQWTLSSLANSIFQISSVNRITVAITTDLRRPENRDAVGMFTIRVPVVLERQASPGIMPMHVKQQVIRSLIAYRRMDPDVLDRAIRGIRGSAGGGGIDDLTFNHRTLPILPSSRRSSPYVSRYNSLVREPSYLPDGLDVRLTSGPEHIDCQFIANGYVLSTELQERLHSTFVSSCLSGSSNL</sequence>
<dbReference type="Proteomes" id="UP001604267">
    <property type="component" value="Unassembled WGS sequence"/>
</dbReference>
<accession>A0ABW7B607</accession>
<name>A0ABW7B607_9ACTN</name>
<protein>
    <submittedName>
        <fullName evidence="2">Condensation domain-containing protein</fullName>
    </submittedName>
</protein>